<gene>
    <name evidence="1" type="ORF">K443DRAFT_408317</name>
</gene>
<protein>
    <submittedName>
        <fullName evidence="1">Uncharacterized protein</fullName>
    </submittedName>
</protein>
<evidence type="ECO:0000313" key="1">
    <source>
        <dbReference type="EMBL" id="KIJ93197.1"/>
    </source>
</evidence>
<reference evidence="1 2" key="1">
    <citation type="submission" date="2014-04" db="EMBL/GenBank/DDBJ databases">
        <authorList>
            <consortium name="DOE Joint Genome Institute"/>
            <person name="Kuo A."/>
            <person name="Kohler A."/>
            <person name="Nagy L.G."/>
            <person name="Floudas D."/>
            <person name="Copeland A."/>
            <person name="Barry K.W."/>
            <person name="Cichocki N."/>
            <person name="Veneault-Fourrey C."/>
            <person name="LaButti K."/>
            <person name="Lindquist E.A."/>
            <person name="Lipzen A."/>
            <person name="Lundell T."/>
            <person name="Morin E."/>
            <person name="Murat C."/>
            <person name="Sun H."/>
            <person name="Tunlid A."/>
            <person name="Henrissat B."/>
            <person name="Grigoriev I.V."/>
            <person name="Hibbett D.S."/>
            <person name="Martin F."/>
            <person name="Nordberg H.P."/>
            <person name="Cantor M.N."/>
            <person name="Hua S.X."/>
        </authorList>
    </citation>
    <scope>NUCLEOTIDE SEQUENCE [LARGE SCALE GENOMIC DNA]</scope>
    <source>
        <strain evidence="1 2">LaAM-08-1</strain>
    </source>
</reference>
<dbReference type="Proteomes" id="UP000054477">
    <property type="component" value="Unassembled WGS sequence"/>
</dbReference>
<dbReference type="AlphaFoldDB" id="A0A0C9XA88"/>
<name>A0A0C9XA88_9AGAR</name>
<dbReference type="EMBL" id="KN838859">
    <property type="protein sequence ID" value="KIJ93197.1"/>
    <property type="molecule type" value="Genomic_DNA"/>
</dbReference>
<proteinExistence type="predicted"/>
<sequence length="107" mass="12333">MSNRRQTERELACEYYSSACKVHGRRKMEHRFSRCREAARRAMVNALCCSIGSITCRGEIKIILATPIVSRLLVLLQRMEYGPRSCGIVRWMVGKGARRRVRDDEDG</sequence>
<accession>A0A0C9XA88</accession>
<keyword evidence="2" id="KW-1185">Reference proteome</keyword>
<dbReference type="HOGENOM" id="CLU_2210471_0_0_1"/>
<organism evidence="1 2">
    <name type="scientific">Laccaria amethystina LaAM-08-1</name>
    <dbReference type="NCBI Taxonomy" id="1095629"/>
    <lineage>
        <taxon>Eukaryota</taxon>
        <taxon>Fungi</taxon>
        <taxon>Dikarya</taxon>
        <taxon>Basidiomycota</taxon>
        <taxon>Agaricomycotina</taxon>
        <taxon>Agaricomycetes</taxon>
        <taxon>Agaricomycetidae</taxon>
        <taxon>Agaricales</taxon>
        <taxon>Agaricineae</taxon>
        <taxon>Hydnangiaceae</taxon>
        <taxon>Laccaria</taxon>
    </lineage>
</organism>
<evidence type="ECO:0000313" key="2">
    <source>
        <dbReference type="Proteomes" id="UP000054477"/>
    </source>
</evidence>
<reference evidence="2" key="2">
    <citation type="submission" date="2015-01" db="EMBL/GenBank/DDBJ databases">
        <title>Evolutionary Origins and Diversification of the Mycorrhizal Mutualists.</title>
        <authorList>
            <consortium name="DOE Joint Genome Institute"/>
            <consortium name="Mycorrhizal Genomics Consortium"/>
            <person name="Kohler A."/>
            <person name="Kuo A."/>
            <person name="Nagy L.G."/>
            <person name="Floudas D."/>
            <person name="Copeland A."/>
            <person name="Barry K.W."/>
            <person name="Cichocki N."/>
            <person name="Veneault-Fourrey C."/>
            <person name="LaButti K."/>
            <person name="Lindquist E.A."/>
            <person name="Lipzen A."/>
            <person name="Lundell T."/>
            <person name="Morin E."/>
            <person name="Murat C."/>
            <person name="Riley R."/>
            <person name="Ohm R."/>
            <person name="Sun H."/>
            <person name="Tunlid A."/>
            <person name="Henrissat B."/>
            <person name="Grigoriev I.V."/>
            <person name="Hibbett D.S."/>
            <person name="Martin F."/>
        </authorList>
    </citation>
    <scope>NUCLEOTIDE SEQUENCE [LARGE SCALE GENOMIC DNA]</scope>
    <source>
        <strain evidence="2">LaAM-08-1</strain>
    </source>
</reference>